<evidence type="ECO:0000256" key="4">
    <source>
        <dbReference type="ARBA" id="ARBA00022448"/>
    </source>
</evidence>
<dbReference type="PANTHER" id="PTHR30614:SF20">
    <property type="entry name" value="GLUTAMINE TRANSPORT SYSTEM PERMEASE PROTEIN GLNP"/>
    <property type="match status" value="1"/>
</dbReference>
<keyword evidence="8 10" id="KW-1133">Transmembrane helix</keyword>
<dbReference type="GO" id="GO:0022857">
    <property type="term" value="F:transmembrane transporter activity"/>
    <property type="evidence" value="ECO:0007669"/>
    <property type="project" value="InterPro"/>
</dbReference>
<dbReference type="NCBIfam" id="TIGR01726">
    <property type="entry name" value="HEQRo_perm_3TM"/>
    <property type="match status" value="1"/>
</dbReference>
<dbReference type="Proteomes" id="UP000711995">
    <property type="component" value="Unassembled WGS sequence"/>
</dbReference>
<dbReference type="InterPro" id="IPR043429">
    <property type="entry name" value="ArtM/GltK/GlnP/TcyL/YhdX-like"/>
</dbReference>
<dbReference type="RefSeq" id="WP_167701069.1">
    <property type="nucleotide sequence ID" value="NZ_CP118176.1"/>
</dbReference>
<keyword evidence="4 10" id="KW-0813">Transport</keyword>
<gene>
    <name evidence="12" type="ORF">HCT14_08000</name>
</gene>
<proteinExistence type="inferred from homology"/>
<dbReference type="GO" id="GO:0006865">
    <property type="term" value="P:amino acid transport"/>
    <property type="evidence" value="ECO:0007669"/>
    <property type="project" value="UniProtKB-KW"/>
</dbReference>
<evidence type="ECO:0000256" key="1">
    <source>
        <dbReference type="ARBA" id="ARBA00003159"/>
    </source>
</evidence>
<evidence type="ECO:0000313" key="12">
    <source>
        <dbReference type="EMBL" id="NIZ41448.1"/>
    </source>
</evidence>
<name>A0A968GA72_9SPIO</name>
<comment type="subcellular location">
    <subcellularLocation>
        <location evidence="2">Cell inner membrane</location>
        <topology evidence="2">Multi-pass membrane protein</topology>
    </subcellularLocation>
    <subcellularLocation>
        <location evidence="10">Cell membrane</location>
        <topology evidence="10">Multi-pass membrane protein</topology>
    </subcellularLocation>
</comment>
<evidence type="ECO:0000313" key="13">
    <source>
        <dbReference type="Proteomes" id="UP000711995"/>
    </source>
</evidence>
<dbReference type="PROSITE" id="PS50928">
    <property type="entry name" value="ABC_TM1"/>
    <property type="match status" value="1"/>
</dbReference>
<comment type="similarity">
    <text evidence="3">Belongs to the binding-protein-dependent transport system permease family. HisMQ subfamily.</text>
</comment>
<dbReference type="InterPro" id="IPR035906">
    <property type="entry name" value="MetI-like_sf"/>
</dbReference>
<keyword evidence="13" id="KW-1185">Reference proteome</keyword>
<evidence type="ECO:0000256" key="6">
    <source>
        <dbReference type="ARBA" id="ARBA00022692"/>
    </source>
</evidence>
<keyword evidence="5" id="KW-1003">Cell membrane</keyword>
<feature type="transmembrane region" description="Helical" evidence="10">
    <location>
        <begin position="209"/>
        <end position="234"/>
    </location>
</feature>
<comment type="caution">
    <text evidence="12">The sequence shown here is derived from an EMBL/GenBank/DDBJ whole genome shotgun (WGS) entry which is preliminary data.</text>
</comment>
<keyword evidence="7" id="KW-0029">Amino-acid transport</keyword>
<evidence type="ECO:0000259" key="11">
    <source>
        <dbReference type="PROSITE" id="PS50928"/>
    </source>
</evidence>
<evidence type="ECO:0000256" key="3">
    <source>
        <dbReference type="ARBA" id="ARBA00010072"/>
    </source>
</evidence>
<dbReference type="InterPro" id="IPR010065">
    <property type="entry name" value="AA_ABC_transptr_permease_3TM"/>
</dbReference>
<dbReference type="CDD" id="cd06261">
    <property type="entry name" value="TM_PBP2"/>
    <property type="match status" value="1"/>
</dbReference>
<dbReference type="GO" id="GO:0043190">
    <property type="term" value="C:ATP-binding cassette (ABC) transporter complex"/>
    <property type="evidence" value="ECO:0007669"/>
    <property type="project" value="InterPro"/>
</dbReference>
<feature type="transmembrane region" description="Helical" evidence="10">
    <location>
        <begin position="30"/>
        <end position="50"/>
    </location>
</feature>
<sequence length="245" mass="27659">MNIHDPQSTLERVLYLLINYYPFFLEGIKITLLLAVVGTFFGLMISFVLVGMQSSSIHFKDRIGVVVVRKILRYIAIIYIDVIRGTPMVVQAAIFYYGFFSRYSQNIVIAGLIVVSFNTAAYLAEILRGGLMGLGHQQMEAARSLGLNRWQAMRYVVMPQVLRHSLPAINNEFITNIKDSAVLSIIGLGELFYNGRAASSKSYFTFESYLIVAAIYLLMTMVLTRVINYIVLYIDRRPAKEVGGQ</sequence>
<dbReference type="AlphaFoldDB" id="A0A968GA72"/>
<evidence type="ECO:0000256" key="8">
    <source>
        <dbReference type="ARBA" id="ARBA00022989"/>
    </source>
</evidence>
<feature type="domain" description="ABC transmembrane type-1" evidence="11">
    <location>
        <begin position="28"/>
        <end position="227"/>
    </location>
</feature>
<evidence type="ECO:0000256" key="2">
    <source>
        <dbReference type="ARBA" id="ARBA00004429"/>
    </source>
</evidence>
<dbReference type="InterPro" id="IPR000515">
    <property type="entry name" value="MetI-like"/>
</dbReference>
<keyword evidence="9 10" id="KW-0472">Membrane</keyword>
<evidence type="ECO:0000256" key="5">
    <source>
        <dbReference type="ARBA" id="ARBA00022475"/>
    </source>
</evidence>
<feature type="transmembrane region" description="Helical" evidence="10">
    <location>
        <begin position="103"/>
        <end position="124"/>
    </location>
</feature>
<dbReference type="Gene3D" id="1.10.3720.10">
    <property type="entry name" value="MetI-like"/>
    <property type="match status" value="1"/>
</dbReference>
<dbReference type="PANTHER" id="PTHR30614">
    <property type="entry name" value="MEMBRANE COMPONENT OF AMINO ACID ABC TRANSPORTER"/>
    <property type="match status" value="1"/>
</dbReference>
<accession>A0A968GA72</accession>
<evidence type="ECO:0000256" key="7">
    <source>
        <dbReference type="ARBA" id="ARBA00022970"/>
    </source>
</evidence>
<keyword evidence="6 10" id="KW-0812">Transmembrane</keyword>
<dbReference type="EMBL" id="JAATLJ010000003">
    <property type="protein sequence ID" value="NIZ41448.1"/>
    <property type="molecule type" value="Genomic_DNA"/>
</dbReference>
<dbReference type="Pfam" id="PF00528">
    <property type="entry name" value="BPD_transp_1"/>
    <property type="match status" value="1"/>
</dbReference>
<organism evidence="12 13">
    <name type="scientific">Entomospira entomophila</name>
    <dbReference type="NCBI Taxonomy" id="2719988"/>
    <lineage>
        <taxon>Bacteria</taxon>
        <taxon>Pseudomonadati</taxon>
        <taxon>Spirochaetota</taxon>
        <taxon>Spirochaetia</taxon>
        <taxon>Spirochaetales</taxon>
        <taxon>Spirochaetaceae</taxon>
        <taxon>Entomospira</taxon>
    </lineage>
</organism>
<feature type="transmembrane region" description="Helical" evidence="10">
    <location>
        <begin position="71"/>
        <end position="97"/>
    </location>
</feature>
<evidence type="ECO:0000256" key="10">
    <source>
        <dbReference type="RuleBase" id="RU363032"/>
    </source>
</evidence>
<reference evidence="12 13" key="1">
    <citation type="submission" date="2020-03" db="EMBL/GenBank/DDBJ databases">
        <title>Spirochaetal bacteria isolated from arthropods constitute a novel genus Entomospira genus novum within the order Spirochaetales.</title>
        <authorList>
            <person name="Grana-Miraglia L."/>
            <person name="Sikutova S."/>
            <person name="Fingerle V."/>
            <person name="Sing A."/>
            <person name="Castillo-Ramirez S."/>
            <person name="Margos G."/>
            <person name="Rudolf I."/>
        </authorList>
    </citation>
    <scope>NUCLEOTIDE SEQUENCE [LARGE SCALE GENOMIC DNA]</scope>
    <source>
        <strain evidence="12 13">BR193</strain>
    </source>
</reference>
<protein>
    <submittedName>
        <fullName evidence="12">Amino acid ABC transporter permease</fullName>
    </submittedName>
</protein>
<evidence type="ECO:0000256" key="9">
    <source>
        <dbReference type="ARBA" id="ARBA00023136"/>
    </source>
</evidence>
<dbReference type="SUPFAM" id="SSF161098">
    <property type="entry name" value="MetI-like"/>
    <property type="match status" value="1"/>
</dbReference>
<comment type="function">
    <text evidence="1">Part of the binding-protein-dependent transport system for glutamine; probably responsible for the translocation of the substrate across the membrane.</text>
</comment>